<dbReference type="Proteomes" id="UP000541444">
    <property type="component" value="Unassembled WGS sequence"/>
</dbReference>
<reference evidence="3 4" key="1">
    <citation type="journal article" date="2020" name="IScience">
        <title>Genome Sequencing of the Endangered Kingdonia uniflora (Circaeasteraceae, Ranunculales) Reveals Potential Mechanisms of Evolutionary Specialization.</title>
        <authorList>
            <person name="Sun Y."/>
            <person name="Deng T."/>
            <person name="Zhang A."/>
            <person name="Moore M.J."/>
            <person name="Landis J.B."/>
            <person name="Lin N."/>
            <person name="Zhang H."/>
            <person name="Zhang X."/>
            <person name="Huang J."/>
            <person name="Zhang X."/>
            <person name="Sun H."/>
            <person name="Wang H."/>
        </authorList>
    </citation>
    <scope>NUCLEOTIDE SEQUENCE [LARGE SCALE GENOMIC DNA]</scope>
    <source>
        <strain evidence="3">TB1705</strain>
        <tissue evidence="3">Leaf</tissue>
    </source>
</reference>
<dbReference type="InterPro" id="IPR056657">
    <property type="entry name" value="DUF7755"/>
</dbReference>
<keyword evidence="1" id="KW-0812">Transmembrane</keyword>
<comment type="caution">
    <text evidence="3">The sequence shown here is derived from an EMBL/GenBank/DDBJ whole genome shotgun (WGS) entry which is preliminary data.</text>
</comment>
<gene>
    <name evidence="3" type="ORF">GIB67_019772</name>
</gene>
<proteinExistence type="predicted"/>
<dbReference type="PANTHER" id="PTHR36330">
    <property type="entry name" value="LIPASE/LIPOOXYGENASE, PLAT/LH2 FAMILY PROTEIN"/>
    <property type="match status" value="1"/>
</dbReference>
<keyword evidence="1" id="KW-0472">Membrane</keyword>
<feature type="transmembrane region" description="Helical" evidence="1">
    <location>
        <begin position="231"/>
        <end position="250"/>
    </location>
</feature>
<feature type="transmembrane region" description="Helical" evidence="1">
    <location>
        <begin position="125"/>
        <end position="143"/>
    </location>
</feature>
<evidence type="ECO:0000259" key="2">
    <source>
        <dbReference type="Pfam" id="PF24938"/>
    </source>
</evidence>
<evidence type="ECO:0000256" key="1">
    <source>
        <dbReference type="SAM" id="Phobius"/>
    </source>
</evidence>
<dbReference type="OrthoDB" id="2018869at2759"/>
<dbReference type="PANTHER" id="PTHR36330:SF2">
    <property type="entry name" value="LIPASE_LIPOOXYGENASE, PLAT_LH2 FAMILY PROTEIN"/>
    <property type="match status" value="1"/>
</dbReference>
<keyword evidence="4" id="KW-1185">Reference proteome</keyword>
<dbReference type="EMBL" id="JACGCM010001428">
    <property type="protein sequence ID" value="KAF6155246.1"/>
    <property type="molecule type" value="Genomic_DNA"/>
</dbReference>
<feature type="transmembrane region" description="Helical" evidence="1">
    <location>
        <begin position="149"/>
        <end position="166"/>
    </location>
</feature>
<evidence type="ECO:0000313" key="4">
    <source>
        <dbReference type="Proteomes" id="UP000541444"/>
    </source>
</evidence>
<accession>A0A7J7MK42</accession>
<evidence type="ECO:0000313" key="3">
    <source>
        <dbReference type="EMBL" id="KAF6155246.1"/>
    </source>
</evidence>
<keyword evidence="1" id="KW-1133">Transmembrane helix</keyword>
<sequence length="261" mass="28427">MGRSFGYLDILVVVDFLPPVNHICRWRLGGVSVTFLRKDPSDHSDEEEPCNYGLQYEFEDEDIQLGEGGGLSMVELRPSHITQLASLDLFTLLSSASISQSNSVLNREIFNEESMKEYADLKTSLLFYDVMLIFAGTLIASVSSGEESGLAFLTGGVVGFLYLLMLQRSVDVLPAPESISMKGKSGNLEELFGLETVKGSILGIAFALVFAILAVKYGSGVTLVALKPQQILVGMTGFLVCKIAVVLAAFKPMPVRLEDRE</sequence>
<name>A0A7J7MK42_9MAGN</name>
<dbReference type="Pfam" id="PF24938">
    <property type="entry name" value="DUF7755"/>
    <property type="match status" value="1"/>
</dbReference>
<dbReference type="AlphaFoldDB" id="A0A7J7MK42"/>
<protein>
    <recommendedName>
        <fullName evidence="2">DUF7755 domain-containing protein</fullName>
    </recommendedName>
</protein>
<feature type="domain" description="DUF7755" evidence="2">
    <location>
        <begin position="25"/>
        <end position="82"/>
    </location>
</feature>
<organism evidence="3 4">
    <name type="scientific">Kingdonia uniflora</name>
    <dbReference type="NCBI Taxonomy" id="39325"/>
    <lineage>
        <taxon>Eukaryota</taxon>
        <taxon>Viridiplantae</taxon>
        <taxon>Streptophyta</taxon>
        <taxon>Embryophyta</taxon>
        <taxon>Tracheophyta</taxon>
        <taxon>Spermatophyta</taxon>
        <taxon>Magnoliopsida</taxon>
        <taxon>Ranunculales</taxon>
        <taxon>Circaeasteraceae</taxon>
        <taxon>Kingdonia</taxon>
    </lineage>
</organism>
<feature type="transmembrane region" description="Helical" evidence="1">
    <location>
        <begin position="201"/>
        <end position="219"/>
    </location>
</feature>